<accession>A0A175JWR2</accession>
<dbReference type="SMART" id="SM00331">
    <property type="entry name" value="PP2C_SIG"/>
    <property type="match status" value="1"/>
</dbReference>
<dbReference type="SMART" id="SM00332">
    <property type="entry name" value="PP2Cc"/>
    <property type="match status" value="1"/>
</dbReference>
<feature type="coiled-coil region" evidence="1">
    <location>
        <begin position="125"/>
        <end position="162"/>
    </location>
</feature>
<proteinExistence type="predicted"/>
<comment type="caution">
    <text evidence="4">The sequence shown here is derived from an EMBL/GenBank/DDBJ whole genome shotgun (WGS) entry which is preliminary data.</text>
</comment>
<dbReference type="eggNOG" id="KOG0698">
    <property type="taxonomic scope" value="Eukaryota"/>
</dbReference>
<reference evidence="4 5" key="1">
    <citation type="submission" date="2016-05" db="EMBL/GenBank/DDBJ databases">
        <title>First whole genome sequencing of Entamoeba histolytica HM1:IMSS-clone-6.</title>
        <authorList>
            <person name="Mukherjee Avik.K."/>
            <person name="Izumyama S."/>
            <person name="Nakada-Tsukui K."/>
            <person name="Nozaki T."/>
        </authorList>
    </citation>
    <scope>NUCLEOTIDE SEQUENCE [LARGE SCALE GENOMIC DNA]</scope>
    <source>
        <strain evidence="4 5">HM1:IMSS clone 6</strain>
    </source>
</reference>
<dbReference type="InterPro" id="IPR036457">
    <property type="entry name" value="PPM-type-like_dom_sf"/>
</dbReference>
<dbReference type="CDD" id="cd00143">
    <property type="entry name" value="PP2Cc"/>
    <property type="match status" value="1"/>
</dbReference>
<dbReference type="Pfam" id="PF00481">
    <property type="entry name" value="PP2C"/>
    <property type="match status" value="1"/>
</dbReference>
<dbReference type="PROSITE" id="PS51746">
    <property type="entry name" value="PPM_2"/>
    <property type="match status" value="1"/>
</dbReference>
<gene>
    <name evidence="4" type="ORF">CL6EHI_075640</name>
</gene>
<feature type="compositionally biased region" description="Low complexity" evidence="2">
    <location>
        <begin position="439"/>
        <end position="457"/>
    </location>
</feature>
<name>A0A175JWR2_ENTHI</name>
<protein>
    <submittedName>
        <fullName evidence="4">Protein phosphatase domain-containing protein</fullName>
    </submittedName>
</protein>
<dbReference type="VEuPathDB" id="AmoebaDB:EHI_075640"/>
<feature type="compositionally biased region" description="Polar residues" evidence="2">
    <location>
        <begin position="410"/>
        <end position="425"/>
    </location>
</feature>
<evidence type="ECO:0000259" key="3">
    <source>
        <dbReference type="PROSITE" id="PS51746"/>
    </source>
</evidence>
<dbReference type="PANTHER" id="PTHR47992">
    <property type="entry name" value="PROTEIN PHOSPHATASE"/>
    <property type="match status" value="1"/>
</dbReference>
<dbReference type="SUPFAM" id="SSF81606">
    <property type="entry name" value="PP2C-like"/>
    <property type="match status" value="1"/>
</dbReference>
<dbReference type="VEuPathDB" id="AmoebaDB:EHI8A_207930"/>
<dbReference type="GO" id="GO:0004722">
    <property type="term" value="F:protein serine/threonine phosphatase activity"/>
    <property type="evidence" value="ECO:0007669"/>
    <property type="project" value="InterPro"/>
</dbReference>
<dbReference type="Gene3D" id="3.60.40.10">
    <property type="entry name" value="PPM-type phosphatase domain"/>
    <property type="match status" value="1"/>
</dbReference>
<dbReference type="EMBL" id="BDEQ01000001">
    <property type="protein sequence ID" value="GAT98219.1"/>
    <property type="molecule type" value="Genomic_DNA"/>
</dbReference>
<evidence type="ECO:0000313" key="5">
    <source>
        <dbReference type="Proteomes" id="UP000078387"/>
    </source>
</evidence>
<dbReference type="AlphaFoldDB" id="A0A175JWR2"/>
<keyword evidence="1" id="KW-0175">Coiled coil</keyword>
<evidence type="ECO:0000313" key="4">
    <source>
        <dbReference type="EMBL" id="GAT98219.1"/>
    </source>
</evidence>
<dbReference type="InterPro" id="IPR015655">
    <property type="entry name" value="PP2C"/>
</dbReference>
<dbReference type="Proteomes" id="UP000078387">
    <property type="component" value="Unassembled WGS sequence"/>
</dbReference>
<organism evidence="4 5">
    <name type="scientific">Entamoeba histolytica</name>
    <dbReference type="NCBI Taxonomy" id="5759"/>
    <lineage>
        <taxon>Eukaryota</taxon>
        <taxon>Amoebozoa</taxon>
        <taxon>Evosea</taxon>
        <taxon>Archamoebae</taxon>
        <taxon>Mastigamoebida</taxon>
        <taxon>Entamoebidae</taxon>
        <taxon>Entamoeba</taxon>
    </lineage>
</organism>
<evidence type="ECO:0000256" key="1">
    <source>
        <dbReference type="SAM" id="Coils"/>
    </source>
</evidence>
<feature type="region of interest" description="Disordered" evidence="2">
    <location>
        <begin position="406"/>
        <end position="457"/>
    </location>
</feature>
<dbReference type="VEuPathDB" id="AmoebaDB:EHI5A_234300"/>
<sequence>MTEENKTKSFEFFIGKQKTLIVNFQLTKKEGSLLDSLLIKASLIDKNEPEKENSNIYTTTMKVFSHKDGLETLTHIINVNEVNEGYQIQFDYGGLVMDTIVRKPISVDTKTVNEIKTTNINDEKMNLLEQKIIELSTSYKQLESLKEDYKILIEKITSIEKTTEKTQLLLKGNEELLGIETLQLAFTRFMSAGNIMLPIIPRVITVSSKYLEISTSVLTEYGEFAAIVLIKNDEENDISLKLLTEDGVYIIWFSHIQFNEIISICTKLQFKQENNNISIGIPLEHETKWFLMVKTSFSLEVMNCVIRTYQFIGALIAIEIPVSAYICSDITLCEKKMPLPPIDSNDESSSEQESEEIDWEIKIQEIRNEVKEELMKTLSEQIKKEIIEEMNKRNIKGDDYKLSIDDDGFQSDNNSSNKLNDQTEIITPIVRRSRRSNYTPQSTPSPHSDDTPTPVSSARIRGRREAFYHAQQPVFDAEGQCIAIGSTTQLPTCSFTCKITQNGVIKIGESILPNEAIIPLNEVEVGIAQTIGKKPTMEDTCCVYETNIPFMEVIGLFDGHHGQDAAIELSKQMGVVLKKALREKKKDVHEALISTFETLHQIIIEKTESGSTGTIVAIEQNTAYVAHVGDSPVFLIKRNSEKKIEKVTINHHPDILEEREFIEKNGGHCYKVGNTWRVEGVIALSRSLGDRTLHPPLSAIPDVNSFDLTDVTEIVITSDGVTDVLNEDDIATLVFKSVNVDTAANSIRDTAFKKQSLDNITAIVVKIPH</sequence>
<evidence type="ECO:0000256" key="2">
    <source>
        <dbReference type="SAM" id="MobiDB-lite"/>
    </source>
</evidence>
<dbReference type="InterPro" id="IPR001932">
    <property type="entry name" value="PPM-type_phosphatase-like_dom"/>
</dbReference>
<feature type="domain" description="PPM-type phosphatase" evidence="3">
    <location>
        <begin position="524"/>
        <end position="767"/>
    </location>
</feature>
<dbReference type="FunFam" id="3.60.40.10:FF:000042">
    <property type="entry name" value="Protein phosphatase domain containing protein"/>
    <property type="match status" value="1"/>
</dbReference>
<dbReference type="VEuPathDB" id="AmoebaDB:KM1_277570"/>
<dbReference type="VEuPathDB" id="AmoebaDB:EHI7A_055600"/>